<name>A0A2T4VX07_9HYPH</name>
<accession>A0A2T4VX07</accession>
<reference evidence="2" key="1">
    <citation type="submission" date="2018-02" db="EMBL/GenBank/DDBJ databases">
        <title>Genome sequence of Candidatus Liberibacter europaeus.</title>
        <authorList>
            <person name="Frampton R.A."/>
            <person name="Thompson S.M."/>
            <person name="David C."/>
            <person name="Addison S.M."/>
            <person name="Smith G.R."/>
        </authorList>
    </citation>
    <scope>NUCLEOTIDE SEQUENCE [LARGE SCALE GENOMIC DNA]</scope>
</reference>
<proteinExistence type="predicted"/>
<evidence type="ECO:0000313" key="1">
    <source>
        <dbReference type="EMBL" id="PTL86298.1"/>
    </source>
</evidence>
<organism evidence="1 2">
    <name type="scientific">Candidatus Liberibacter europaeus</name>
    <dbReference type="NCBI Taxonomy" id="744859"/>
    <lineage>
        <taxon>Bacteria</taxon>
        <taxon>Pseudomonadati</taxon>
        <taxon>Pseudomonadota</taxon>
        <taxon>Alphaproteobacteria</taxon>
        <taxon>Hyphomicrobiales</taxon>
        <taxon>Rhizobiaceae</taxon>
        <taxon>Liberibacter</taxon>
    </lineage>
</organism>
<sequence length="174" mass="20169">MNLLQKSEEPFMISKKNTFTYLLLSSTILLNGCDWLDSKPLNTIADIKAIKSDNNADPLDSLDSKPLNTIAGIEAIKSDNNADPLDWHTLIELSDQQFNELAKQHSQSEFYKSRIKYQGEMFYIADYKLNRAKEGLRLQPHNEKMQKEVDDCEQYLSRLNELTYKMQLLSMIRT</sequence>
<dbReference type="Proteomes" id="UP000240811">
    <property type="component" value="Unassembled WGS sequence"/>
</dbReference>
<dbReference type="EMBL" id="PSQJ01000005">
    <property type="protein sequence ID" value="PTL86298.1"/>
    <property type="molecule type" value="Genomic_DNA"/>
</dbReference>
<comment type="caution">
    <text evidence="1">The sequence shown here is derived from an EMBL/GenBank/DDBJ whole genome shotgun (WGS) entry which is preliminary data.</text>
</comment>
<protein>
    <submittedName>
        <fullName evidence="1">Uncharacterized protein</fullName>
    </submittedName>
</protein>
<dbReference type="AlphaFoldDB" id="A0A2T4VX07"/>
<evidence type="ECO:0000313" key="2">
    <source>
        <dbReference type="Proteomes" id="UP000240811"/>
    </source>
</evidence>
<gene>
    <name evidence="1" type="ORF">C4617_04685</name>
</gene>